<evidence type="ECO:0000256" key="1">
    <source>
        <dbReference type="SAM" id="Coils"/>
    </source>
</evidence>
<proteinExistence type="predicted"/>
<dbReference type="PANTHER" id="PTHR30461">
    <property type="entry name" value="DNA-INVERTASE FROM LAMBDOID PROPHAGE"/>
    <property type="match status" value="1"/>
</dbReference>
<dbReference type="PANTHER" id="PTHR30461:SF23">
    <property type="entry name" value="DNA RECOMBINASE-RELATED"/>
    <property type="match status" value="1"/>
</dbReference>
<dbReference type="SUPFAM" id="SSF53041">
    <property type="entry name" value="Resolvase-like"/>
    <property type="match status" value="1"/>
</dbReference>
<dbReference type="InterPro" id="IPR025378">
    <property type="entry name" value="DUF4368"/>
</dbReference>
<protein>
    <submittedName>
        <fullName evidence="4">Recombinase family protein</fullName>
    </submittedName>
</protein>
<dbReference type="InterPro" id="IPR011109">
    <property type="entry name" value="DNA_bind_recombinase_dom"/>
</dbReference>
<dbReference type="Proteomes" id="UP000824232">
    <property type="component" value="Unassembled WGS sequence"/>
</dbReference>
<dbReference type="Pfam" id="PF00239">
    <property type="entry name" value="Resolvase"/>
    <property type="match status" value="1"/>
</dbReference>
<evidence type="ECO:0000259" key="3">
    <source>
        <dbReference type="PROSITE" id="PS51737"/>
    </source>
</evidence>
<organism evidence="4 5">
    <name type="scientific">Candidatus Onthousia excrementipullorum</name>
    <dbReference type="NCBI Taxonomy" id="2840884"/>
    <lineage>
        <taxon>Bacteria</taxon>
        <taxon>Bacillati</taxon>
        <taxon>Bacillota</taxon>
        <taxon>Bacilli</taxon>
        <taxon>Candidatus Onthousia</taxon>
    </lineage>
</organism>
<dbReference type="InterPro" id="IPR050639">
    <property type="entry name" value="SSR_resolvase"/>
</dbReference>
<evidence type="ECO:0000313" key="5">
    <source>
        <dbReference type="Proteomes" id="UP000824232"/>
    </source>
</evidence>
<dbReference type="Pfam" id="PF13408">
    <property type="entry name" value="Zn_ribbon_recom"/>
    <property type="match status" value="1"/>
</dbReference>
<reference evidence="4" key="1">
    <citation type="submission" date="2020-10" db="EMBL/GenBank/DDBJ databases">
        <authorList>
            <person name="Gilroy R."/>
        </authorList>
    </citation>
    <scope>NUCLEOTIDE SEQUENCE</scope>
    <source>
        <strain evidence="4">CHK184-20233</strain>
    </source>
</reference>
<dbReference type="Pfam" id="PF07508">
    <property type="entry name" value="Recombinase"/>
    <property type="match status" value="1"/>
</dbReference>
<dbReference type="GO" id="GO:0000150">
    <property type="term" value="F:DNA strand exchange activity"/>
    <property type="evidence" value="ECO:0007669"/>
    <property type="project" value="InterPro"/>
</dbReference>
<dbReference type="InterPro" id="IPR025827">
    <property type="entry name" value="Zn_ribbon_recom_dom"/>
</dbReference>
<accession>A0A9D1J2N1</accession>
<reference evidence="4" key="2">
    <citation type="journal article" date="2021" name="PeerJ">
        <title>Extensive microbial diversity within the chicken gut microbiome revealed by metagenomics and culture.</title>
        <authorList>
            <person name="Gilroy R."/>
            <person name="Ravi A."/>
            <person name="Getino M."/>
            <person name="Pursley I."/>
            <person name="Horton D.L."/>
            <person name="Alikhan N.F."/>
            <person name="Baker D."/>
            <person name="Gharbi K."/>
            <person name="Hall N."/>
            <person name="Watson M."/>
            <person name="Adriaenssens E.M."/>
            <person name="Foster-Nyarko E."/>
            <person name="Jarju S."/>
            <person name="Secka A."/>
            <person name="Antonio M."/>
            <person name="Oren A."/>
            <person name="Chaudhuri R.R."/>
            <person name="La Ragione R."/>
            <person name="Hildebrand F."/>
            <person name="Pallen M.J."/>
        </authorList>
    </citation>
    <scope>NUCLEOTIDE SEQUENCE</scope>
    <source>
        <strain evidence="4">CHK184-20233</strain>
    </source>
</reference>
<sequence length="529" mass="62315">MIEKVGVYCRLSDEDRFKANKNDDSDSIVNQKSMCIKYALKQGWDVVDIYSDDDFSGAGTYRPEFERLIKDCESGRINLVLCKTQSRFSRDMEIIEKYLHNKFIEWNVRFVSIVDNADTNIESNKKSRQINGLINEWYLDDLSQNIKKSLKNKREDGLFMGSFAPYGYMRSSEDKHKLVIDPVASKVVKDIFKMYENGYGYYKISEYLNNANVLTPALYKKQNGSKYVSGTCDYGNVRWTNDTIAKILRNEVYIGNLVQGKKTSLGYKVHKFKTVPKKDWCRIENAHEAIISKDTWEKVQKRLASHECPVKSGEIHFLSKKVYCLNCKKVFMRNVYNVKDGKRAYLQCKGVRRLHNCCNNKAIRLDELEEVLLNAINDLLDNYYDKEKLENEYNIRESKNTNDEGIQILEQEKVLLNKKIEEEKIYYRKLYEDKANLVITEDMFKMLSSDYTKEIEEMNRRVSIIDEEIESLKKITENKKQAKDILKKYKHISKLNKVIVDEFIDKVYIGVYDKETKSRDIEIEWNFEF</sequence>
<dbReference type="InterPro" id="IPR006119">
    <property type="entry name" value="Resolv_N"/>
</dbReference>
<evidence type="ECO:0000313" key="4">
    <source>
        <dbReference type="EMBL" id="HIR58657.1"/>
    </source>
</evidence>
<dbReference type="InterPro" id="IPR036162">
    <property type="entry name" value="Resolvase-like_N_sf"/>
</dbReference>
<dbReference type="PROSITE" id="PS51737">
    <property type="entry name" value="RECOMBINASE_DNA_BIND"/>
    <property type="match status" value="1"/>
</dbReference>
<evidence type="ECO:0000259" key="2">
    <source>
        <dbReference type="PROSITE" id="PS51736"/>
    </source>
</evidence>
<dbReference type="Gene3D" id="3.90.1750.20">
    <property type="entry name" value="Putative Large Serine Recombinase, Chain B, Domain 2"/>
    <property type="match status" value="1"/>
</dbReference>
<feature type="domain" description="Resolvase/invertase-type recombinase catalytic" evidence="2">
    <location>
        <begin position="4"/>
        <end position="157"/>
    </location>
</feature>
<dbReference type="Gene3D" id="3.40.50.1390">
    <property type="entry name" value="Resolvase, N-terminal catalytic domain"/>
    <property type="match status" value="1"/>
</dbReference>
<name>A0A9D1J2N1_9FIRM</name>
<keyword evidence="1" id="KW-0175">Coiled coil</keyword>
<gene>
    <name evidence="4" type="ORF">IAB38_01265</name>
</gene>
<feature type="domain" description="Recombinase" evidence="3">
    <location>
        <begin position="165"/>
        <end position="309"/>
    </location>
</feature>
<dbReference type="GO" id="GO:0003677">
    <property type="term" value="F:DNA binding"/>
    <property type="evidence" value="ECO:0007669"/>
    <property type="project" value="InterPro"/>
</dbReference>
<dbReference type="PROSITE" id="PS51736">
    <property type="entry name" value="RECOMBINASES_3"/>
    <property type="match status" value="1"/>
</dbReference>
<dbReference type="AlphaFoldDB" id="A0A9D1J2N1"/>
<feature type="coiled-coil region" evidence="1">
    <location>
        <begin position="455"/>
        <end position="492"/>
    </location>
</feature>
<dbReference type="EMBL" id="DVHC01000014">
    <property type="protein sequence ID" value="HIR58657.1"/>
    <property type="molecule type" value="Genomic_DNA"/>
</dbReference>
<dbReference type="InterPro" id="IPR038109">
    <property type="entry name" value="DNA_bind_recomb_sf"/>
</dbReference>
<dbReference type="Pfam" id="PF14287">
    <property type="entry name" value="DUF4368"/>
    <property type="match status" value="1"/>
</dbReference>
<dbReference type="SMART" id="SM00857">
    <property type="entry name" value="Resolvase"/>
    <property type="match status" value="1"/>
</dbReference>
<comment type="caution">
    <text evidence="4">The sequence shown here is derived from an EMBL/GenBank/DDBJ whole genome shotgun (WGS) entry which is preliminary data.</text>
</comment>